<feature type="active site" description="Schiff-base intermediate with substrate; via topaquinone" evidence="13">
    <location>
        <position position="382"/>
    </location>
</feature>
<dbReference type="NCBIfam" id="NF008559">
    <property type="entry name" value="PRK11504.1"/>
    <property type="match status" value="1"/>
</dbReference>
<dbReference type="InterPro" id="IPR036460">
    <property type="entry name" value="Cu_amine_oxidase_C_sf"/>
</dbReference>
<dbReference type="AlphaFoldDB" id="A0A2S6EUL7"/>
<comment type="catalytic activity">
    <reaction evidence="12">
        <text>a primary methyl amine + O2 + H2O = an aldehyde + H2O2 + NH4(+)</text>
        <dbReference type="Rhea" id="RHEA:16153"/>
        <dbReference type="ChEBI" id="CHEBI:15377"/>
        <dbReference type="ChEBI" id="CHEBI:15379"/>
        <dbReference type="ChEBI" id="CHEBI:16240"/>
        <dbReference type="ChEBI" id="CHEBI:17478"/>
        <dbReference type="ChEBI" id="CHEBI:28938"/>
        <dbReference type="ChEBI" id="CHEBI:228804"/>
        <dbReference type="EC" id="1.4.3.21"/>
    </reaction>
</comment>
<dbReference type="InterPro" id="IPR054157">
    <property type="entry name" value="AGAO-like_N2"/>
</dbReference>
<dbReference type="GO" id="GO:0005507">
    <property type="term" value="F:copper ion binding"/>
    <property type="evidence" value="ECO:0007669"/>
    <property type="project" value="InterPro"/>
</dbReference>
<dbReference type="RefSeq" id="WP_027228688.1">
    <property type="nucleotide sequence ID" value="NZ_CP017601.1"/>
</dbReference>
<organism evidence="16 17">
    <name type="scientific">Legionella pneumophila</name>
    <dbReference type="NCBI Taxonomy" id="446"/>
    <lineage>
        <taxon>Bacteria</taxon>
        <taxon>Pseudomonadati</taxon>
        <taxon>Pseudomonadota</taxon>
        <taxon>Gammaproteobacteria</taxon>
        <taxon>Legionellales</taxon>
        <taxon>Legionellaceae</taxon>
        <taxon>Legionella</taxon>
    </lineage>
</organism>
<comment type="PTM">
    <text evidence="14 15">Topaquinone (TPQ) is generated by copper-dependent autoxidation of a specific tyrosyl residue.</text>
</comment>
<evidence type="ECO:0000256" key="1">
    <source>
        <dbReference type="ARBA" id="ARBA00001935"/>
    </source>
</evidence>
<dbReference type="SUPFAM" id="SSF49998">
    <property type="entry name" value="Amine oxidase catalytic domain"/>
    <property type="match status" value="1"/>
</dbReference>
<evidence type="ECO:0000256" key="3">
    <source>
        <dbReference type="ARBA" id="ARBA00001947"/>
    </source>
</evidence>
<dbReference type="GO" id="GO:0009308">
    <property type="term" value="P:amine metabolic process"/>
    <property type="evidence" value="ECO:0007669"/>
    <property type="project" value="UniProtKB-UniRule"/>
</dbReference>
<dbReference type="InterPro" id="IPR015798">
    <property type="entry name" value="Cu_amine_oxidase_C"/>
</dbReference>
<evidence type="ECO:0000256" key="2">
    <source>
        <dbReference type="ARBA" id="ARBA00001936"/>
    </source>
</evidence>
<dbReference type="PROSITE" id="PS01164">
    <property type="entry name" value="COPPER_AMINE_OXID_1"/>
    <property type="match status" value="1"/>
</dbReference>
<evidence type="ECO:0000256" key="4">
    <source>
        <dbReference type="ARBA" id="ARBA00007983"/>
    </source>
</evidence>
<dbReference type="InterPro" id="IPR049947">
    <property type="entry name" value="Cu_Am_Ox_Cu-bd"/>
</dbReference>
<accession>A0A2S6EUL7</accession>
<evidence type="ECO:0000256" key="9">
    <source>
        <dbReference type="ARBA" id="ARBA00023008"/>
    </source>
</evidence>
<keyword evidence="7 13" id="KW-0801">TPQ</keyword>
<dbReference type="Gene3D" id="3.10.450.40">
    <property type="match status" value="2"/>
</dbReference>
<comment type="cofactor">
    <cofactor evidence="1">
        <name>Cu cation</name>
        <dbReference type="ChEBI" id="CHEBI:23378"/>
    </cofactor>
</comment>
<dbReference type="InterPro" id="IPR015802">
    <property type="entry name" value="Cu_amine_oxidase_N3"/>
</dbReference>
<sequence>MHVLDPLTLEEIQESCDILKREKELSDSYRFAWVMTYEPPQQEVLHSSDTDFDRCAFLSVFNKKTNETFEAVVNLNSKKVVEWKQIVLEAPPYGKPPILIEDFQKCEQIVKADPTWRAAMEKRGLNDEQIDKIQVDAFSAGYFDEEEEREKRIVKGISFYRDDLKDNGYARPIEGVVAIVDLGNEKVLRVIDDGRNVPIPKEKINYDSGSYPEKRKDLKPLDIIQAEGPSFKVEGWEVNWQNWSFHVGFTPREGLVLHQIKYLDEGKERPIIYRASVTDMIVPYADPSISHYWKSAFDAGEYGLGKLANELKLGCDCLGNIYYFDVPTVDDSGNARLIKNAICMHEEDAGTLWKHYEVRNSTFEVRRARELVVSFFTTIGNYDYGFYWRFGQDGSLKLEIKLTGIVQTAAIFPDTPYEWGGKLTPELAAPTHQHFFNARLHMMVDGEKNSFSEHEFYPMTMGGKNPYGNAFGSSQKTFEQEGDAARSACAQTQRTWKIFNPNCVNGIGTAPAYKLELPETPLLLADEESYIYKRGGFASKQVWVTQYDPQEKYAAGDYPNQSSGGCGLPAYIKQNRKIDNENLVLWVTLGSTHFPRPEDFPVMPTTTICAKLQPFGFFKRNPAMDLPQSKVQEKGDSCCSSLTY</sequence>
<dbReference type="EMBL" id="PQWY01000021">
    <property type="protein sequence ID" value="PPK28830.1"/>
    <property type="molecule type" value="Genomic_DNA"/>
</dbReference>
<evidence type="ECO:0000313" key="17">
    <source>
        <dbReference type="Proteomes" id="UP000239239"/>
    </source>
</evidence>
<dbReference type="OrthoDB" id="9772590at2"/>
<evidence type="ECO:0000256" key="11">
    <source>
        <dbReference type="ARBA" id="ARBA00023211"/>
    </source>
</evidence>
<comment type="cofactor">
    <cofactor evidence="15">
        <name>Cu cation</name>
        <dbReference type="ChEBI" id="CHEBI:23378"/>
    </cofactor>
    <text evidence="15">Contains 1 topaquinone per subunit.</text>
</comment>
<feature type="modified residue" description="2',4',5'-topaquinone" evidence="14">
    <location>
        <position position="382"/>
    </location>
</feature>
<dbReference type="InterPro" id="IPR000269">
    <property type="entry name" value="Cu_amine_oxidase"/>
</dbReference>
<dbReference type="PROSITE" id="PS01165">
    <property type="entry name" value="COPPER_AMINE_OXID_2"/>
    <property type="match status" value="1"/>
</dbReference>
<dbReference type="SUPFAM" id="SSF54416">
    <property type="entry name" value="Amine oxidase N-terminal region"/>
    <property type="match status" value="2"/>
</dbReference>
<keyword evidence="10" id="KW-1015">Disulfide bond</keyword>
<evidence type="ECO:0000256" key="5">
    <source>
        <dbReference type="ARBA" id="ARBA00011738"/>
    </source>
</evidence>
<dbReference type="PANTHER" id="PTHR10638:SF86">
    <property type="entry name" value="COPPER AMINE OXIDASE 1-RELATED"/>
    <property type="match status" value="1"/>
</dbReference>
<evidence type="ECO:0000256" key="10">
    <source>
        <dbReference type="ARBA" id="ARBA00023157"/>
    </source>
</evidence>
<evidence type="ECO:0000256" key="6">
    <source>
        <dbReference type="ARBA" id="ARBA00022723"/>
    </source>
</evidence>
<name>A0A2S6EUL7_LEGPN</name>
<keyword evidence="8 15" id="KW-0560">Oxidoreductase</keyword>
<keyword evidence="11" id="KW-0464">Manganese</keyword>
<comment type="cofactor">
    <cofactor evidence="2">
        <name>Mn(2+)</name>
        <dbReference type="ChEBI" id="CHEBI:29035"/>
    </cofactor>
</comment>
<evidence type="ECO:0000256" key="15">
    <source>
        <dbReference type="RuleBase" id="RU000672"/>
    </source>
</evidence>
<dbReference type="FunFam" id="2.70.98.20:FF:000001">
    <property type="entry name" value="Amine oxidase"/>
    <property type="match status" value="1"/>
</dbReference>
<comment type="similarity">
    <text evidence="4 15">Belongs to the copper/topaquinone oxidase family.</text>
</comment>
<dbReference type="InterPro" id="IPR049948">
    <property type="entry name" value="Cu_Am_ox_TPQ-bd"/>
</dbReference>
<evidence type="ECO:0000313" key="16">
    <source>
        <dbReference type="EMBL" id="PPK28830.1"/>
    </source>
</evidence>
<gene>
    <name evidence="16" type="primary">tynA</name>
    <name evidence="16" type="ORF">C3928_15425</name>
</gene>
<dbReference type="Pfam" id="PF01179">
    <property type="entry name" value="Cu_amine_oxid"/>
    <property type="match status" value="1"/>
</dbReference>
<keyword evidence="9 15" id="KW-0186">Copper</keyword>
<evidence type="ECO:0000256" key="7">
    <source>
        <dbReference type="ARBA" id="ARBA00022772"/>
    </source>
</evidence>
<dbReference type="Proteomes" id="UP000239239">
    <property type="component" value="Unassembled WGS sequence"/>
</dbReference>
<evidence type="ECO:0000256" key="13">
    <source>
        <dbReference type="PIRSR" id="PIRSR600269-50"/>
    </source>
</evidence>
<dbReference type="Gene3D" id="2.70.98.20">
    <property type="entry name" value="Copper amine oxidase, catalytic domain"/>
    <property type="match status" value="1"/>
</dbReference>
<reference evidence="16 17" key="1">
    <citation type="submission" date="2018-02" db="EMBL/GenBank/DDBJ databases">
        <title>Draft genome sequences of four Legionella pneumophila clinical strains isolated in Ontario.</title>
        <authorList>
            <person name="Fortuna A."/>
            <person name="Ramnarine R."/>
            <person name="Li A."/>
            <person name="Frantz C."/>
            <person name="Mallo G."/>
        </authorList>
    </citation>
    <scope>NUCLEOTIDE SEQUENCE [LARGE SCALE GENOMIC DNA]</scope>
    <source>
        <strain evidence="16 17">LG61</strain>
    </source>
</reference>
<dbReference type="GO" id="GO:0048038">
    <property type="term" value="F:quinone binding"/>
    <property type="evidence" value="ECO:0007669"/>
    <property type="project" value="InterPro"/>
</dbReference>
<evidence type="ECO:0000256" key="14">
    <source>
        <dbReference type="PIRSR" id="PIRSR600269-51"/>
    </source>
</evidence>
<keyword evidence="6 15" id="KW-0479">Metal-binding</keyword>
<comment type="caution">
    <text evidence="16">The sequence shown here is derived from an EMBL/GenBank/DDBJ whole genome shotgun (WGS) entry which is preliminary data.</text>
</comment>
<dbReference type="Pfam" id="PF02728">
    <property type="entry name" value="Cu_amine_oxidN3"/>
    <property type="match status" value="1"/>
</dbReference>
<protein>
    <recommendedName>
        <fullName evidence="15">Amine oxidase</fullName>
        <ecNumber evidence="15">1.4.3.-</ecNumber>
    </recommendedName>
</protein>
<evidence type="ECO:0000256" key="12">
    <source>
        <dbReference type="ARBA" id="ARBA00048032"/>
    </source>
</evidence>
<dbReference type="Pfam" id="PF21994">
    <property type="entry name" value="AGAO-like_N2"/>
    <property type="match status" value="1"/>
</dbReference>
<evidence type="ECO:0000256" key="8">
    <source>
        <dbReference type="ARBA" id="ARBA00023002"/>
    </source>
</evidence>
<proteinExistence type="inferred from homology"/>
<dbReference type="InterPro" id="IPR016182">
    <property type="entry name" value="Cu_amine_oxidase_N-reg"/>
</dbReference>
<comment type="cofactor">
    <cofactor evidence="3">
        <name>Zn(2+)</name>
        <dbReference type="ChEBI" id="CHEBI:29105"/>
    </cofactor>
</comment>
<comment type="subunit">
    <text evidence="5">Homodimer.</text>
</comment>
<dbReference type="EC" id="1.4.3.-" evidence="15"/>
<dbReference type="PANTHER" id="PTHR10638">
    <property type="entry name" value="COPPER AMINE OXIDASE"/>
    <property type="match status" value="1"/>
</dbReference>
<dbReference type="GO" id="GO:0008131">
    <property type="term" value="F:primary methylamine oxidase activity"/>
    <property type="evidence" value="ECO:0007669"/>
    <property type="project" value="UniProtKB-EC"/>
</dbReference>
<feature type="active site" description="Proton acceptor" evidence="13">
    <location>
        <position position="298"/>
    </location>
</feature>